<keyword evidence="2" id="KW-1185">Reference proteome</keyword>
<name>A0A067QK31_ZOONE</name>
<dbReference type="InParanoid" id="A0A067QK31"/>
<dbReference type="Proteomes" id="UP000027135">
    <property type="component" value="Unassembled WGS sequence"/>
</dbReference>
<dbReference type="EMBL" id="KK853366">
    <property type="protein sequence ID" value="KDR08123.1"/>
    <property type="molecule type" value="Genomic_DNA"/>
</dbReference>
<organism evidence="1 2">
    <name type="scientific">Zootermopsis nevadensis</name>
    <name type="common">Dampwood termite</name>
    <dbReference type="NCBI Taxonomy" id="136037"/>
    <lineage>
        <taxon>Eukaryota</taxon>
        <taxon>Metazoa</taxon>
        <taxon>Ecdysozoa</taxon>
        <taxon>Arthropoda</taxon>
        <taxon>Hexapoda</taxon>
        <taxon>Insecta</taxon>
        <taxon>Pterygota</taxon>
        <taxon>Neoptera</taxon>
        <taxon>Polyneoptera</taxon>
        <taxon>Dictyoptera</taxon>
        <taxon>Blattodea</taxon>
        <taxon>Blattoidea</taxon>
        <taxon>Termitoidae</taxon>
        <taxon>Termopsidae</taxon>
        <taxon>Zootermopsis</taxon>
    </lineage>
</organism>
<gene>
    <name evidence="1" type="ORF">L798_01656</name>
</gene>
<protein>
    <submittedName>
        <fullName evidence="1">Uncharacterized protein</fullName>
    </submittedName>
</protein>
<sequence>MPADKASLNSRNNLNPLINVRQLQRTKKEQRPQYRKGKYCPTLNITLEEAERVEEPVTESAYAKPHIHGQNLTGHIVCSRVQMGPLLQPIFTNRRLPGHTL</sequence>
<evidence type="ECO:0000313" key="1">
    <source>
        <dbReference type="EMBL" id="KDR08123.1"/>
    </source>
</evidence>
<reference evidence="1 2" key="1">
    <citation type="journal article" date="2014" name="Nat. Commun.">
        <title>Molecular traces of alternative social organization in a termite genome.</title>
        <authorList>
            <person name="Terrapon N."/>
            <person name="Li C."/>
            <person name="Robertson H.M."/>
            <person name="Ji L."/>
            <person name="Meng X."/>
            <person name="Booth W."/>
            <person name="Chen Z."/>
            <person name="Childers C.P."/>
            <person name="Glastad K.M."/>
            <person name="Gokhale K."/>
            <person name="Gowin J."/>
            <person name="Gronenberg W."/>
            <person name="Hermansen R.A."/>
            <person name="Hu H."/>
            <person name="Hunt B.G."/>
            <person name="Huylmans A.K."/>
            <person name="Khalil S.M."/>
            <person name="Mitchell R.D."/>
            <person name="Munoz-Torres M.C."/>
            <person name="Mustard J.A."/>
            <person name="Pan H."/>
            <person name="Reese J.T."/>
            <person name="Scharf M.E."/>
            <person name="Sun F."/>
            <person name="Vogel H."/>
            <person name="Xiao J."/>
            <person name="Yang W."/>
            <person name="Yang Z."/>
            <person name="Yang Z."/>
            <person name="Zhou J."/>
            <person name="Zhu J."/>
            <person name="Brent C.S."/>
            <person name="Elsik C.G."/>
            <person name="Goodisman M.A."/>
            <person name="Liberles D.A."/>
            <person name="Roe R.M."/>
            <person name="Vargo E.L."/>
            <person name="Vilcinskas A."/>
            <person name="Wang J."/>
            <person name="Bornberg-Bauer E."/>
            <person name="Korb J."/>
            <person name="Zhang G."/>
            <person name="Liebig J."/>
        </authorList>
    </citation>
    <scope>NUCLEOTIDE SEQUENCE [LARGE SCALE GENOMIC DNA]</scope>
    <source>
        <tissue evidence="1">Whole organism</tissue>
    </source>
</reference>
<dbReference type="AlphaFoldDB" id="A0A067QK31"/>
<proteinExistence type="predicted"/>
<accession>A0A067QK31</accession>
<evidence type="ECO:0000313" key="2">
    <source>
        <dbReference type="Proteomes" id="UP000027135"/>
    </source>
</evidence>